<keyword evidence="4" id="KW-1185">Reference proteome</keyword>
<feature type="domain" description="Macro" evidence="2">
    <location>
        <begin position="1"/>
        <end position="168"/>
    </location>
</feature>
<dbReference type="GO" id="GO:0003677">
    <property type="term" value="F:DNA binding"/>
    <property type="evidence" value="ECO:0007669"/>
    <property type="project" value="InterPro"/>
</dbReference>
<name>A0A1I5VJZ5_9FIRM</name>
<protein>
    <submittedName>
        <fullName evidence="3">O-acetyl-ADP-ribose deacetylase (Regulator of RNase III), contains Macro domain</fullName>
    </submittedName>
</protein>
<sequence>MPFQIIRNDITKVKADVIVNTANPEVAIGGGVDSAIYKAAGEEKLLAARCKIGRLDPGEVGITPAFNLGVKYIIHASGPWWDGGDHGEAELLKACYDKSLELAYKHKCKSIAFPLLATGTYGFPQKLGIEIAVDSFTRFLTEHEMEIFLVVFGQKSVRISGELGEEVRCYIDDDYVTETLDKEYGLERPRDRRREEASFHAADYIVSSGFEDISDEMEVEAEEVLEEYEELGPEDDIESAPEKAESLDDALKSMYTDSFEKHLQQLINKKGLKNSEVYATANISKQYFSKLIKGQVKPSKEKVLALAVGLRLNMDEAVDFLRLAGYAFSPVSQTDVIVEYFIRHQDYNVMKIDIVLFDYGLDSLSN</sequence>
<evidence type="ECO:0000313" key="3">
    <source>
        <dbReference type="EMBL" id="SFQ07627.1"/>
    </source>
</evidence>
<dbReference type="Pfam" id="PF01381">
    <property type="entry name" value="HTH_3"/>
    <property type="match status" value="1"/>
</dbReference>
<accession>A0A1I5VJZ5</accession>
<feature type="domain" description="HTH cro/C1-type" evidence="1">
    <location>
        <begin position="263"/>
        <end position="317"/>
    </location>
</feature>
<dbReference type="Pfam" id="PF01661">
    <property type="entry name" value="Macro"/>
    <property type="match status" value="1"/>
</dbReference>
<evidence type="ECO:0000259" key="2">
    <source>
        <dbReference type="PROSITE" id="PS51154"/>
    </source>
</evidence>
<evidence type="ECO:0000259" key="1">
    <source>
        <dbReference type="PROSITE" id="PS50943"/>
    </source>
</evidence>
<dbReference type="AlphaFoldDB" id="A0A1I5VJZ5"/>
<dbReference type="PROSITE" id="PS50943">
    <property type="entry name" value="HTH_CROC1"/>
    <property type="match status" value="1"/>
</dbReference>
<dbReference type="PANTHER" id="PTHR11106">
    <property type="entry name" value="GANGLIOSIDE INDUCED DIFFERENTIATION ASSOCIATED PROTEIN 2-RELATED"/>
    <property type="match status" value="1"/>
</dbReference>
<dbReference type="OrthoDB" id="6194521at2"/>
<reference evidence="4" key="1">
    <citation type="submission" date="2016-10" db="EMBL/GenBank/DDBJ databases">
        <authorList>
            <person name="Varghese N."/>
            <person name="Submissions S."/>
        </authorList>
    </citation>
    <scope>NUCLEOTIDE SEQUENCE [LARGE SCALE GENOMIC DNA]</scope>
    <source>
        <strain evidence="4">P18</strain>
    </source>
</reference>
<dbReference type="RefSeq" id="WP_074888923.1">
    <property type="nucleotide sequence ID" value="NZ_FOXO01000017.1"/>
</dbReference>
<dbReference type="SUPFAM" id="SSF52949">
    <property type="entry name" value="Macro domain-like"/>
    <property type="match status" value="1"/>
</dbReference>
<dbReference type="SMART" id="SM00506">
    <property type="entry name" value="A1pp"/>
    <property type="match status" value="1"/>
</dbReference>
<proteinExistence type="predicted"/>
<dbReference type="InterPro" id="IPR002589">
    <property type="entry name" value="Macro_dom"/>
</dbReference>
<dbReference type="Gene3D" id="1.10.260.40">
    <property type="entry name" value="lambda repressor-like DNA-binding domains"/>
    <property type="match status" value="1"/>
</dbReference>
<dbReference type="CDD" id="cd00093">
    <property type="entry name" value="HTH_XRE"/>
    <property type="match status" value="1"/>
</dbReference>
<gene>
    <name evidence="3" type="ORF">SAMN04487928_11776</name>
</gene>
<dbReference type="SUPFAM" id="SSF47413">
    <property type="entry name" value="lambda repressor-like DNA-binding domains"/>
    <property type="match status" value="1"/>
</dbReference>
<dbReference type="SMART" id="SM00530">
    <property type="entry name" value="HTH_XRE"/>
    <property type="match status" value="1"/>
</dbReference>
<dbReference type="InterPro" id="IPR001387">
    <property type="entry name" value="Cro/C1-type_HTH"/>
</dbReference>
<organism evidence="3 4">
    <name type="scientific">Butyrivibrio proteoclasticus</name>
    <dbReference type="NCBI Taxonomy" id="43305"/>
    <lineage>
        <taxon>Bacteria</taxon>
        <taxon>Bacillati</taxon>
        <taxon>Bacillota</taxon>
        <taxon>Clostridia</taxon>
        <taxon>Lachnospirales</taxon>
        <taxon>Lachnospiraceae</taxon>
        <taxon>Butyrivibrio</taxon>
    </lineage>
</organism>
<evidence type="ECO:0000313" key="4">
    <source>
        <dbReference type="Proteomes" id="UP000182624"/>
    </source>
</evidence>
<dbReference type="PROSITE" id="PS51154">
    <property type="entry name" value="MACRO"/>
    <property type="match status" value="1"/>
</dbReference>
<dbReference type="PANTHER" id="PTHR11106:SF27">
    <property type="entry name" value="MACRO DOMAIN-CONTAINING PROTEIN"/>
    <property type="match status" value="1"/>
</dbReference>
<dbReference type="EMBL" id="FOXO01000017">
    <property type="protein sequence ID" value="SFQ07627.1"/>
    <property type="molecule type" value="Genomic_DNA"/>
</dbReference>
<dbReference type="Gene3D" id="3.40.220.10">
    <property type="entry name" value="Leucine Aminopeptidase, subunit E, domain 1"/>
    <property type="match status" value="1"/>
</dbReference>
<dbReference type="InterPro" id="IPR043472">
    <property type="entry name" value="Macro_dom-like"/>
</dbReference>
<dbReference type="Proteomes" id="UP000182624">
    <property type="component" value="Unassembled WGS sequence"/>
</dbReference>
<dbReference type="InterPro" id="IPR010982">
    <property type="entry name" value="Lambda_DNA-bd_dom_sf"/>
</dbReference>